<evidence type="ECO:0000313" key="2">
    <source>
        <dbReference type="EMBL" id="SEN04195.1"/>
    </source>
</evidence>
<dbReference type="RefSeq" id="WP_075010826.1">
    <property type="nucleotide sequence ID" value="NZ_FOAP01000029.1"/>
</dbReference>
<keyword evidence="1" id="KW-1133">Transmembrane helix</keyword>
<dbReference type="AlphaFoldDB" id="A0A1H8DAP5"/>
<accession>A0A1H8DAP5</accession>
<keyword evidence="1" id="KW-0472">Membrane</keyword>
<name>A0A1H8DAP5_STIAU</name>
<keyword evidence="1" id="KW-0812">Transmembrane</keyword>
<feature type="transmembrane region" description="Helical" evidence="1">
    <location>
        <begin position="12"/>
        <end position="36"/>
    </location>
</feature>
<keyword evidence="3" id="KW-1185">Reference proteome</keyword>
<evidence type="ECO:0000313" key="3">
    <source>
        <dbReference type="Proteomes" id="UP000182719"/>
    </source>
</evidence>
<sequence>MNQQVANKVNALAVSAYKALGTCLLVVILLSFITYLGMQAFFLVSEGWVVPTVIAPTDPEILQLNSQIAQQAAARSQLMANRRDVQARLANAERTLLAEQAFQERFQEALKGERAARAQALQRFSTLRRQYEHAQGEISESARAFSGMARVRTQTLHGARMLDQEAYLTSNHQLAQMAQSQLTLAEHAVDLENRLEGLQRELLGFDSVQARGPSRSPQVTTAALLLEREYTRSLLEQARVENTRSALKEDLQGLDEAVARYDQLLKTLRDSPYLRAFEGNLTVAFVPYDNLDASPPGTPLYACRAKLVWCHQVGVVGQAQEGEVSVKHPIRQHFVRGVMVEVHLQDGLSAQEELLHLGHPPLLL</sequence>
<protein>
    <submittedName>
        <fullName evidence="2">Uncharacterized protein</fullName>
    </submittedName>
</protein>
<dbReference type="Proteomes" id="UP000182719">
    <property type="component" value="Unassembled WGS sequence"/>
</dbReference>
<dbReference type="EMBL" id="FOAP01000029">
    <property type="protein sequence ID" value="SEN04195.1"/>
    <property type="molecule type" value="Genomic_DNA"/>
</dbReference>
<proteinExistence type="predicted"/>
<gene>
    <name evidence="2" type="ORF">SAMN05444354_1297</name>
</gene>
<organism evidence="2 3">
    <name type="scientific">Stigmatella aurantiaca</name>
    <dbReference type="NCBI Taxonomy" id="41"/>
    <lineage>
        <taxon>Bacteria</taxon>
        <taxon>Pseudomonadati</taxon>
        <taxon>Myxococcota</taxon>
        <taxon>Myxococcia</taxon>
        <taxon>Myxococcales</taxon>
        <taxon>Cystobacterineae</taxon>
        <taxon>Archangiaceae</taxon>
        <taxon>Stigmatella</taxon>
    </lineage>
</organism>
<evidence type="ECO:0000256" key="1">
    <source>
        <dbReference type="SAM" id="Phobius"/>
    </source>
</evidence>
<reference evidence="3" key="1">
    <citation type="submission" date="2016-10" db="EMBL/GenBank/DDBJ databases">
        <authorList>
            <person name="Varghese N."/>
            <person name="Submissions S."/>
        </authorList>
    </citation>
    <scope>NUCLEOTIDE SEQUENCE [LARGE SCALE GENOMIC DNA]</scope>
    <source>
        <strain evidence="3">DSM 17044</strain>
    </source>
</reference>
<dbReference type="OrthoDB" id="5379512at2"/>